<dbReference type="OrthoDB" id="9810135at2"/>
<dbReference type="SMART" id="SM00382">
    <property type="entry name" value="AAA"/>
    <property type="match status" value="1"/>
</dbReference>
<dbReference type="GO" id="GO:0005829">
    <property type="term" value="C:cytosol"/>
    <property type="evidence" value="ECO:0007669"/>
    <property type="project" value="TreeGrafter"/>
</dbReference>
<evidence type="ECO:0000256" key="1">
    <source>
        <dbReference type="ARBA" id="ARBA00022741"/>
    </source>
</evidence>
<keyword evidence="4 9" id="KW-0067">ATP-binding</keyword>
<evidence type="ECO:0000313" key="11">
    <source>
        <dbReference type="EMBL" id="KOG45879.1"/>
    </source>
</evidence>
<dbReference type="GO" id="GO:0043138">
    <property type="term" value="F:3'-5' DNA helicase activity"/>
    <property type="evidence" value="ECO:0007669"/>
    <property type="project" value="UniProtKB-EC"/>
</dbReference>
<dbReference type="Gene3D" id="3.40.50.300">
    <property type="entry name" value="P-loop containing nucleotide triphosphate hydrolases"/>
    <property type="match status" value="2"/>
</dbReference>
<feature type="binding site" evidence="9">
    <location>
        <begin position="21"/>
        <end position="28"/>
    </location>
    <ligand>
        <name>ATP</name>
        <dbReference type="ChEBI" id="CHEBI:30616"/>
    </ligand>
</feature>
<accession>A0A0L8M6E0</accession>
<dbReference type="AlphaFoldDB" id="A0A0L8M6E0"/>
<keyword evidence="3 9" id="KW-0347">Helicase</keyword>
<dbReference type="PROSITE" id="PS51198">
    <property type="entry name" value="UVRD_HELICASE_ATP_BIND"/>
    <property type="match status" value="1"/>
</dbReference>
<organism evidence="11 12">
    <name type="scientific">Streptomyces virginiae</name>
    <name type="common">Streptomyces cinnamonensis</name>
    <dbReference type="NCBI Taxonomy" id="1961"/>
    <lineage>
        <taxon>Bacteria</taxon>
        <taxon>Bacillati</taxon>
        <taxon>Actinomycetota</taxon>
        <taxon>Actinomycetes</taxon>
        <taxon>Kitasatosporales</taxon>
        <taxon>Streptomycetaceae</taxon>
        <taxon>Streptomyces</taxon>
    </lineage>
</organism>
<dbReference type="PANTHER" id="PTHR11070:SF2">
    <property type="entry name" value="ATP-DEPENDENT DNA HELICASE SRS2"/>
    <property type="match status" value="1"/>
</dbReference>
<evidence type="ECO:0000259" key="10">
    <source>
        <dbReference type="PROSITE" id="PS51198"/>
    </source>
</evidence>
<dbReference type="InterPro" id="IPR014016">
    <property type="entry name" value="UvrD-like_ATP-bd"/>
</dbReference>
<dbReference type="SUPFAM" id="SSF52540">
    <property type="entry name" value="P-loop containing nucleoside triphosphate hydrolases"/>
    <property type="match status" value="1"/>
</dbReference>
<dbReference type="PANTHER" id="PTHR11070">
    <property type="entry name" value="UVRD / RECB / PCRA DNA HELICASE FAMILY MEMBER"/>
    <property type="match status" value="1"/>
</dbReference>
<comment type="catalytic activity">
    <reaction evidence="8">
        <text>ATP + H2O = ADP + phosphate + H(+)</text>
        <dbReference type="Rhea" id="RHEA:13065"/>
        <dbReference type="ChEBI" id="CHEBI:15377"/>
        <dbReference type="ChEBI" id="CHEBI:15378"/>
        <dbReference type="ChEBI" id="CHEBI:30616"/>
        <dbReference type="ChEBI" id="CHEBI:43474"/>
        <dbReference type="ChEBI" id="CHEBI:456216"/>
        <dbReference type="EC" id="5.6.2.4"/>
    </reaction>
</comment>
<protein>
    <recommendedName>
        <fullName evidence="7">DNA 3'-5' helicase</fullName>
        <ecNumber evidence="7">5.6.2.4</ecNumber>
    </recommendedName>
</protein>
<proteinExistence type="predicted"/>
<keyword evidence="1 9" id="KW-0547">Nucleotide-binding</keyword>
<dbReference type="GO" id="GO:0003677">
    <property type="term" value="F:DNA binding"/>
    <property type="evidence" value="ECO:0007669"/>
    <property type="project" value="InterPro"/>
</dbReference>
<dbReference type="GO" id="GO:0016887">
    <property type="term" value="F:ATP hydrolysis activity"/>
    <property type="evidence" value="ECO:0007669"/>
    <property type="project" value="RHEA"/>
</dbReference>
<comment type="catalytic activity">
    <reaction evidence="6">
        <text>Couples ATP hydrolysis with the unwinding of duplex DNA by translocating in the 3'-5' direction.</text>
        <dbReference type="EC" id="5.6.2.4"/>
    </reaction>
</comment>
<dbReference type="EMBL" id="LGUV01000358">
    <property type="protein sequence ID" value="KOG45879.1"/>
    <property type="molecule type" value="Genomic_DNA"/>
</dbReference>
<dbReference type="GO" id="GO:0000725">
    <property type="term" value="P:recombinational repair"/>
    <property type="evidence" value="ECO:0007669"/>
    <property type="project" value="TreeGrafter"/>
</dbReference>
<evidence type="ECO:0000256" key="7">
    <source>
        <dbReference type="ARBA" id="ARBA00034808"/>
    </source>
</evidence>
<keyword evidence="2 9" id="KW-0378">Hydrolase</keyword>
<evidence type="ECO:0000256" key="6">
    <source>
        <dbReference type="ARBA" id="ARBA00034617"/>
    </source>
</evidence>
<dbReference type="InterPro" id="IPR014017">
    <property type="entry name" value="DNA_helicase_UvrD-like_C"/>
</dbReference>
<dbReference type="Proteomes" id="UP000037084">
    <property type="component" value="Unassembled WGS sequence"/>
</dbReference>
<comment type="caution">
    <text evidence="11">The sequence shown here is derived from an EMBL/GenBank/DDBJ whole genome shotgun (WGS) entry which is preliminary data.</text>
</comment>
<dbReference type="EC" id="5.6.2.4" evidence="7"/>
<name>A0A0L8M6E0_STRVG</name>
<dbReference type="InterPro" id="IPR003593">
    <property type="entry name" value="AAA+_ATPase"/>
</dbReference>
<evidence type="ECO:0000256" key="4">
    <source>
        <dbReference type="ARBA" id="ARBA00022840"/>
    </source>
</evidence>
<keyword evidence="5" id="KW-0413">Isomerase</keyword>
<dbReference type="Pfam" id="PF13245">
    <property type="entry name" value="AAA_19"/>
    <property type="match status" value="1"/>
</dbReference>
<dbReference type="PATRIC" id="fig|1961.12.peg.6490"/>
<evidence type="ECO:0000256" key="9">
    <source>
        <dbReference type="PROSITE-ProRule" id="PRU00560"/>
    </source>
</evidence>
<dbReference type="Pfam" id="PF13361">
    <property type="entry name" value="UvrD_C"/>
    <property type="match status" value="1"/>
</dbReference>
<evidence type="ECO:0000256" key="2">
    <source>
        <dbReference type="ARBA" id="ARBA00022801"/>
    </source>
</evidence>
<evidence type="ECO:0000313" key="12">
    <source>
        <dbReference type="Proteomes" id="UP000037084"/>
    </source>
</evidence>
<evidence type="ECO:0000256" key="8">
    <source>
        <dbReference type="ARBA" id="ARBA00048988"/>
    </source>
</evidence>
<sequence length="571" mass="62252">MRIDEERQAILDSAGHLVIVGGPGCGKTSIALLKARKVLDTLEGEQRVLFLSFSRAAVRQITDRMAGVFDRTGRERLEVKTFHASFMEIVRSHGRLLAGQPSRFIAPDRERKLKADFDGDWDTERRRLAAEEGRYVFDLLAGATADLLERSASLRALYSSIYPLIIVDEFQDTNTDQWRVVKALSATSTVICLADPDQQIFGHLEGVEEGRLDEAIEQLKPRQFDLSKDNHRSPAGGLLDFANAVLRNVPHPKADGVFTWTYTPGWGVPGPVVVHRGVVAMRRHLTERLGRTPTIAILASVNSVLWPVSEALSTERQMEGGTIPAVDHALQWDPELSAAAGYTVASIMEWPGLTRTEAIVGTGRSIADFYREKLANGTAGARSKINTVENGLTALIEGRPIRSNCVKALVAAYDAGISFTGQPVIDWKAARACLTGSAELGEVLKHARLLRLLNATDALAWALTDSWDGTASYGGAVAAVRAVLGAEALTASQQPVEPVSLMSMHRSKGKEFDGVVIFEGAYAGRLLDSAWDAERILAQRRLLRVAITRARSLVLFVRPQESEALCGTSTP</sequence>
<dbReference type="RefSeq" id="WP_053175729.1">
    <property type="nucleotide sequence ID" value="NZ_LGUV01000358.1"/>
</dbReference>
<dbReference type="InterPro" id="IPR027417">
    <property type="entry name" value="P-loop_NTPase"/>
</dbReference>
<reference evidence="12" key="1">
    <citation type="submission" date="2015-07" db="EMBL/GenBank/DDBJ databases">
        <authorList>
            <consortium name="Consortium for Microbial Forensics and Genomics (microFORGE)"/>
            <person name="Knight B.M."/>
            <person name="Roberts D.P."/>
            <person name="Lin D."/>
            <person name="Hari K."/>
            <person name="Fletcher J."/>
            <person name="Melcher U."/>
            <person name="Blagden T."/>
            <person name="Winegar R.A."/>
        </authorList>
    </citation>
    <scope>NUCLEOTIDE SEQUENCE [LARGE SCALE GENOMIC DNA]</scope>
    <source>
        <strain evidence="12">NRRL B-1447</strain>
    </source>
</reference>
<evidence type="ECO:0000256" key="3">
    <source>
        <dbReference type="ARBA" id="ARBA00022806"/>
    </source>
</evidence>
<gene>
    <name evidence="11" type="ORF">ADK75_29190</name>
</gene>
<dbReference type="InterPro" id="IPR000212">
    <property type="entry name" value="DNA_helicase_UvrD/REP"/>
</dbReference>
<dbReference type="GO" id="GO:0005524">
    <property type="term" value="F:ATP binding"/>
    <property type="evidence" value="ECO:0007669"/>
    <property type="project" value="UniProtKB-UniRule"/>
</dbReference>
<evidence type="ECO:0000256" key="5">
    <source>
        <dbReference type="ARBA" id="ARBA00023235"/>
    </source>
</evidence>
<feature type="domain" description="UvrD-like helicase ATP-binding" evidence="10">
    <location>
        <begin position="1"/>
        <end position="234"/>
    </location>
</feature>